<dbReference type="EMBL" id="FM162591">
    <property type="protein sequence ID" value="CAQ83735.1"/>
    <property type="molecule type" value="Genomic_DNA"/>
</dbReference>
<protein>
    <submittedName>
        <fullName evidence="1">Uncharacterized protein</fullName>
    </submittedName>
</protein>
<evidence type="ECO:0000313" key="2">
    <source>
        <dbReference type="Proteomes" id="UP000002747"/>
    </source>
</evidence>
<sequence>MVKCDLFHENLNSGGDFNQKNFRVKQFLKNILNIKIFLC</sequence>
<dbReference type="STRING" id="291112.PAU_01643"/>
<dbReference type="KEGG" id="pay:PAU_01643"/>
<dbReference type="AlphaFoldDB" id="C7BSP1"/>
<reference evidence="1 2" key="1">
    <citation type="journal article" date="2009" name="BMC Genomics">
        <title>Comparative genomics of the emerging human pathogen Photorhabdus asymbiotica with the insect pathogen Photorhabdus luminescens.</title>
        <authorList>
            <person name="Wilkinson P."/>
            <person name="Waterfield N.R."/>
            <person name="Crossman L."/>
            <person name="Corton C."/>
            <person name="Sanchez-Contreras M."/>
            <person name="Vlisidou I."/>
            <person name="Barron A."/>
            <person name="Bignell A."/>
            <person name="Clark L."/>
            <person name="Ormond D."/>
            <person name="Mayho M."/>
            <person name="Bason N."/>
            <person name="Smith F."/>
            <person name="Simmonds M."/>
            <person name="Churcher C."/>
            <person name="Harris D."/>
            <person name="Thompson N.R."/>
            <person name="Quail M."/>
            <person name="Parkhill J."/>
            <person name="ffrench-Constant R.H."/>
        </authorList>
    </citation>
    <scope>NUCLEOTIDE SEQUENCE [LARGE SCALE GENOMIC DNA]</scope>
    <source>
        <strain evidence="2">ATCC 43949 / 3105-77</strain>
    </source>
</reference>
<dbReference type="Proteomes" id="UP000002747">
    <property type="component" value="Chromosome"/>
</dbReference>
<organism evidence="1 2">
    <name type="scientific">Photorhabdus asymbiotica subsp. asymbiotica (strain ATCC 43949 / 3105-77)</name>
    <name type="common">Xenorhabdus luminescens (strain 2)</name>
    <dbReference type="NCBI Taxonomy" id="553480"/>
    <lineage>
        <taxon>Bacteria</taxon>
        <taxon>Pseudomonadati</taxon>
        <taxon>Pseudomonadota</taxon>
        <taxon>Gammaproteobacteria</taxon>
        <taxon>Enterobacterales</taxon>
        <taxon>Morganellaceae</taxon>
        <taxon>Photorhabdus</taxon>
    </lineage>
</organism>
<evidence type="ECO:0000313" key="1">
    <source>
        <dbReference type="EMBL" id="CAQ83735.1"/>
    </source>
</evidence>
<proteinExistence type="predicted"/>
<accession>C7BSP1</accession>
<name>C7BSP1_PHOAA</name>
<gene>
    <name evidence="1" type="ordered locus">PAU_01643</name>
</gene>